<keyword evidence="2" id="KW-1185">Reference proteome</keyword>
<organism evidence="1 2">
    <name type="scientific">Streptococcus gallinaceus</name>
    <dbReference type="NCBI Taxonomy" id="165758"/>
    <lineage>
        <taxon>Bacteria</taxon>
        <taxon>Bacillati</taxon>
        <taxon>Bacillota</taxon>
        <taxon>Bacilli</taxon>
        <taxon>Lactobacillales</taxon>
        <taxon>Streptococcaceae</taxon>
        <taxon>Streptococcus</taxon>
    </lineage>
</organism>
<reference evidence="1 2" key="1">
    <citation type="submission" date="2024-06" db="EMBL/GenBank/DDBJ databases">
        <title>Genomic Encyclopedia of Type Strains, Phase IV (KMG-IV): sequencing the most valuable type-strain genomes for metagenomic binning, comparative biology and taxonomic classification.</title>
        <authorList>
            <person name="Goeker M."/>
        </authorList>
    </citation>
    <scope>NUCLEOTIDE SEQUENCE [LARGE SCALE GENOMIC DNA]</scope>
    <source>
        <strain evidence="1 2">DSM 15349</strain>
    </source>
</reference>
<dbReference type="Proteomes" id="UP001549055">
    <property type="component" value="Unassembled WGS sequence"/>
</dbReference>
<name>A0ABV2JLY1_9STRE</name>
<protein>
    <submittedName>
        <fullName evidence="1">Uncharacterized protein</fullName>
    </submittedName>
</protein>
<comment type="caution">
    <text evidence="1">The sequence shown here is derived from an EMBL/GenBank/DDBJ whole genome shotgun (WGS) entry which is preliminary data.</text>
</comment>
<gene>
    <name evidence="1" type="ORF">ABID27_001545</name>
</gene>
<sequence>MSVNLGSSITYANSWQNDLTFEHSLISMIFERSALKMLEGGGRSLPLAAFVNKKGGEVRLVVELVIFITKVIVCHEIVR</sequence>
<accession>A0ABV2JLY1</accession>
<proteinExistence type="predicted"/>
<dbReference type="EMBL" id="JBEPMK010000005">
    <property type="protein sequence ID" value="MET3644914.1"/>
    <property type="molecule type" value="Genomic_DNA"/>
</dbReference>
<evidence type="ECO:0000313" key="1">
    <source>
        <dbReference type="EMBL" id="MET3644914.1"/>
    </source>
</evidence>
<evidence type="ECO:0000313" key="2">
    <source>
        <dbReference type="Proteomes" id="UP001549055"/>
    </source>
</evidence>
<dbReference type="RefSeq" id="WP_253365452.1">
    <property type="nucleotide sequence ID" value="NZ_JALJXU010000006.1"/>
</dbReference>